<dbReference type="EMBL" id="JAPEUY010000012">
    <property type="protein sequence ID" value="KAJ4367507.1"/>
    <property type="molecule type" value="Genomic_DNA"/>
</dbReference>
<feature type="compositionally biased region" description="Polar residues" evidence="1">
    <location>
        <begin position="8"/>
        <end position="18"/>
    </location>
</feature>
<name>A0A9W8Y6Y6_9PLEO</name>
<feature type="region of interest" description="Disordered" evidence="1">
    <location>
        <begin position="43"/>
        <end position="103"/>
    </location>
</feature>
<reference evidence="2" key="1">
    <citation type="submission" date="2022-10" db="EMBL/GenBank/DDBJ databases">
        <title>Tapping the CABI collections for fungal endophytes: first genome assemblies for Collariella, Neodidymelliopsis, Ascochyta clinopodiicola, Didymella pomorum, Didymosphaeria variabile, Neocosmospora piperis and Neocucurbitaria cava.</title>
        <authorList>
            <person name="Hill R."/>
        </authorList>
    </citation>
    <scope>NUCLEOTIDE SEQUENCE</scope>
    <source>
        <strain evidence="2">IMI 356814</strain>
    </source>
</reference>
<dbReference type="Proteomes" id="UP001140560">
    <property type="component" value="Unassembled WGS sequence"/>
</dbReference>
<evidence type="ECO:0000256" key="1">
    <source>
        <dbReference type="SAM" id="MobiDB-lite"/>
    </source>
</evidence>
<sequence length="231" mass="24370">MSAWEASGYTSGSTTAWESENEEPIAELMEDIFHALDRLQRRDTATKRATESAFPRHHLATDLSECPPPAPVPSPELWTPASRSYGIPPPSYDESIADVPPDYTSTDALASVRTPECSPFPSLNASLCSEVPNCLRISNNTSPTSSLFFDEKSLYADIDFGYSDAGIKSHAKKNNKKNAAKKAPAASSPVDDGDKKKEEETAGSGGDSGGDPPADGGAGVAMVEMEVAGAG</sequence>
<comment type="caution">
    <text evidence="2">The sequence shown here is derived from an EMBL/GenBank/DDBJ whole genome shotgun (WGS) entry which is preliminary data.</text>
</comment>
<feature type="compositionally biased region" description="Basic residues" evidence="1">
    <location>
        <begin position="171"/>
        <end position="180"/>
    </location>
</feature>
<dbReference type="AlphaFoldDB" id="A0A9W8Y6Y6"/>
<proteinExistence type="predicted"/>
<dbReference type="OrthoDB" id="5244639at2759"/>
<evidence type="ECO:0000313" key="3">
    <source>
        <dbReference type="Proteomes" id="UP001140560"/>
    </source>
</evidence>
<protein>
    <submittedName>
        <fullName evidence="2">Uncharacterized protein</fullName>
    </submittedName>
</protein>
<gene>
    <name evidence="2" type="ORF">N0V83_007090</name>
</gene>
<organism evidence="2 3">
    <name type="scientific">Neocucurbitaria cava</name>
    <dbReference type="NCBI Taxonomy" id="798079"/>
    <lineage>
        <taxon>Eukaryota</taxon>
        <taxon>Fungi</taxon>
        <taxon>Dikarya</taxon>
        <taxon>Ascomycota</taxon>
        <taxon>Pezizomycotina</taxon>
        <taxon>Dothideomycetes</taxon>
        <taxon>Pleosporomycetidae</taxon>
        <taxon>Pleosporales</taxon>
        <taxon>Pleosporineae</taxon>
        <taxon>Cucurbitariaceae</taxon>
        <taxon>Neocucurbitaria</taxon>
    </lineage>
</organism>
<evidence type="ECO:0000313" key="2">
    <source>
        <dbReference type="EMBL" id="KAJ4367507.1"/>
    </source>
</evidence>
<feature type="region of interest" description="Disordered" evidence="1">
    <location>
        <begin position="1"/>
        <end position="24"/>
    </location>
</feature>
<accession>A0A9W8Y6Y6</accession>
<feature type="region of interest" description="Disordered" evidence="1">
    <location>
        <begin position="171"/>
        <end position="231"/>
    </location>
</feature>
<keyword evidence="3" id="KW-1185">Reference proteome</keyword>